<dbReference type="InterPro" id="IPR053010">
    <property type="entry name" value="SET_SmydA-8"/>
</dbReference>
<dbReference type="PROSITE" id="PS50865">
    <property type="entry name" value="ZF_MYND_2"/>
    <property type="match status" value="1"/>
</dbReference>
<dbReference type="PANTHER" id="PTHR46455:SF2">
    <property type="entry name" value="AT24727P"/>
    <property type="match status" value="1"/>
</dbReference>
<dbReference type="CTD" id="35538"/>
<gene>
    <name evidence="8 9 10" type="primary">LOC117237879</name>
</gene>
<keyword evidence="7" id="KW-1185">Reference proteome</keyword>
<evidence type="ECO:0000256" key="3">
    <source>
        <dbReference type="ARBA" id="ARBA00022833"/>
    </source>
</evidence>
<evidence type="ECO:0000313" key="9">
    <source>
        <dbReference type="RefSeq" id="XP_033358176.1"/>
    </source>
</evidence>
<keyword evidence="3" id="KW-0862">Zinc</keyword>
<dbReference type="PROSITE" id="PS01360">
    <property type="entry name" value="ZF_MYND_1"/>
    <property type="match status" value="1"/>
</dbReference>
<dbReference type="InterPro" id="IPR002893">
    <property type="entry name" value="Znf_MYND"/>
</dbReference>
<dbReference type="SUPFAM" id="SSF144232">
    <property type="entry name" value="HIT/MYND zinc finger-like"/>
    <property type="match status" value="1"/>
</dbReference>
<dbReference type="PROSITE" id="PS50280">
    <property type="entry name" value="SET"/>
    <property type="match status" value="1"/>
</dbReference>
<dbReference type="Pfam" id="PF01753">
    <property type="entry name" value="zf-MYND"/>
    <property type="match status" value="1"/>
</dbReference>
<organism evidence="7 9">
    <name type="scientific">Bombus vosnesenskii</name>
    <dbReference type="NCBI Taxonomy" id="207650"/>
    <lineage>
        <taxon>Eukaryota</taxon>
        <taxon>Metazoa</taxon>
        <taxon>Ecdysozoa</taxon>
        <taxon>Arthropoda</taxon>
        <taxon>Hexapoda</taxon>
        <taxon>Insecta</taxon>
        <taxon>Pterygota</taxon>
        <taxon>Neoptera</taxon>
        <taxon>Endopterygota</taxon>
        <taxon>Hymenoptera</taxon>
        <taxon>Apocrita</taxon>
        <taxon>Aculeata</taxon>
        <taxon>Apoidea</taxon>
        <taxon>Anthophila</taxon>
        <taxon>Apidae</taxon>
        <taxon>Bombus</taxon>
        <taxon>Pyrobombus</taxon>
    </lineage>
</organism>
<keyword evidence="1" id="KW-0479">Metal-binding</keyword>
<dbReference type="RefSeq" id="XP_033358177.1">
    <property type="nucleotide sequence ID" value="XM_033502286.1"/>
</dbReference>
<dbReference type="RefSeq" id="XP_033358176.1">
    <property type="nucleotide sequence ID" value="XM_033502285.1"/>
</dbReference>
<dbReference type="SUPFAM" id="SSF82199">
    <property type="entry name" value="SET domain"/>
    <property type="match status" value="1"/>
</dbReference>
<reference evidence="8 9" key="1">
    <citation type="submission" date="2025-04" db="UniProtKB">
        <authorList>
            <consortium name="RefSeq"/>
        </authorList>
    </citation>
    <scope>IDENTIFICATION</scope>
    <source>
        <tissue evidence="8 9">Muscle</tissue>
    </source>
</reference>
<name>A0A6J3L162_9HYME</name>
<evidence type="ECO:0000259" key="5">
    <source>
        <dbReference type="PROSITE" id="PS50280"/>
    </source>
</evidence>
<dbReference type="CDD" id="cd20071">
    <property type="entry name" value="SET_SMYD"/>
    <property type="match status" value="1"/>
</dbReference>
<dbReference type="KEGG" id="bvk:117237879"/>
<dbReference type="Gene3D" id="1.10.220.160">
    <property type="match status" value="1"/>
</dbReference>
<sequence>MESQTEGICPICNQRATLKCNGCKQQFYCKKEHQRQDWPRHKSNCQAWEIRESCELGRYLVASRDLNPGDVILSESPLVWGPALHSDQRVCVGCGKQCNSSDTRCTKCLWPACDTDCSGLTDKNRHGLECSFLVKARIIPRCDVLLVIRMLILWRKKLKYWYSIEKLQSHQDSRGQGTNAYEETMNIYQHIERLLPDNPSSKDIVHKICGLIDVNALETIPPEGCAAIYETACLLEHSCLANTRHSFKIDDKGRPRITVIAVCSIQKWDHLSTMYTHALWSTRARRAHLLETKYFSCHCKRCADPTELGTHLGTLKCPHDNDFILPKDPLNFDSQWRCNSCPGTLTASEMMQFVGKLEEDVDEIMYQANKNKLVDLLSRLTTLLHPGHQLCTSVSHSLIQLLPPSDPRKPELCKRIIETTKTLDPYGARLALYTAVALRELSACPGENREGLLSEAISLLQFEPENSPGEKLRTLMESEL</sequence>
<dbReference type="GO" id="GO:0008757">
    <property type="term" value="F:S-adenosylmethionine-dependent methyltransferase activity"/>
    <property type="evidence" value="ECO:0007669"/>
    <property type="project" value="UniProtKB-ARBA"/>
</dbReference>
<dbReference type="InterPro" id="IPR046341">
    <property type="entry name" value="SET_dom_sf"/>
</dbReference>
<feature type="domain" description="SET" evidence="5">
    <location>
        <begin position="46"/>
        <end position="276"/>
    </location>
</feature>
<dbReference type="GO" id="GO:0008270">
    <property type="term" value="F:zinc ion binding"/>
    <property type="evidence" value="ECO:0007669"/>
    <property type="project" value="UniProtKB-KW"/>
</dbReference>
<dbReference type="InterPro" id="IPR001214">
    <property type="entry name" value="SET_dom"/>
</dbReference>
<accession>A0A6J3L162</accession>
<evidence type="ECO:0000313" key="8">
    <source>
        <dbReference type="RefSeq" id="XP_033358175.1"/>
    </source>
</evidence>
<evidence type="ECO:0000313" key="10">
    <source>
        <dbReference type="RefSeq" id="XP_033358177.1"/>
    </source>
</evidence>
<evidence type="ECO:0000256" key="1">
    <source>
        <dbReference type="ARBA" id="ARBA00022723"/>
    </source>
</evidence>
<dbReference type="AlphaFoldDB" id="A0A6J3L162"/>
<dbReference type="Gene3D" id="6.10.140.2220">
    <property type="match status" value="2"/>
</dbReference>
<dbReference type="Gene3D" id="2.170.270.10">
    <property type="entry name" value="SET domain"/>
    <property type="match status" value="1"/>
</dbReference>
<evidence type="ECO:0000313" key="7">
    <source>
        <dbReference type="Proteomes" id="UP000504631"/>
    </source>
</evidence>
<dbReference type="RefSeq" id="XP_033358175.1">
    <property type="nucleotide sequence ID" value="XM_033502284.1"/>
</dbReference>
<keyword evidence="2 4" id="KW-0863">Zinc-finger</keyword>
<protein>
    <submittedName>
        <fullName evidence="8 9">SET domain-containing protein SmydA-8</fullName>
    </submittedName>
</protein>
<dbReference type="GeneID" id="117237879"/>
<evidence type="ECO:0000256" key="2">
    <source>
        <dbReference type="ARBA" id="ARBA00022771"/>
    </source>
</evidence>
<feature type="domain" description="MYND-type" evidence="6">
    <location>
        <begin position="9"/>
        <end position="45"/>
    </location>
</feature>
<evidence type="ECO:0000256" key="4">
    <source>
        <dbReference type="PROSITE-ProRule" id="PRU00134"/>
    </source>
</evidence>
<dbReference type="Proteomes" id="UP000504631">
    <property type="component" value="Unplaced"/>
</dbReference>
<proteinExistence type="predicted"/>
<evidence type="ECO:0000259" key="6">
    <source>
        <dbReference type="PROSITE" id="PS50865"/>
    </source>
</evidence>
<dbReference type="GO" id="GO:0008276">
    <property type="term" value="F:protein methyltransferase activity"/>
    <property type="evidence" value="ECO:0007669"/>
    <property type="project" value="UniProtKB-ARBA"/>
</dbReference>
<dbReference type="GO" id="GO:0008170">
    <property type="term" value="F:N-methyltransferase activity"/>
    <property type="evidence" value="ECO:0007669"/>
    <property type="project" value="UniProtKB-ARBA"/>
</dbReference>
<dbReference type="PANTHER" id="PTHR46455">
    <property type="entry name" value="SET AND MYND DOMAIN CONTAINING, ARTHROPOD-SPECIFIC, MEMBER 4, ISOFORM A"/>
    <property type="match status" value="1"/>
</dbReference>